<dbReference type="SUPFAM" id="SSF47954">
    <property type="entry name" value="Cyclin-like"/>
    <property type="match status" value="1"/>
</dbReference>
<dbReference type="AlphaFoldDB" id="A0A0A9EDR0"/>
<dbReference type="EMBL" id="GBRH01200777">
    <property type="protein sequence ID" value="JAD97118.1"/>
    <property type="molecule type" value="Transcribed_RNA"/>
</dbReference>
<evidence type="ECO:0000259" key="5">
    <source>
        <dbReference type="SMART" id="SM00385"/>
    </source>
</evidence>
<keyword evidence="4" id="KW-0131">Cell cycle</keyword>
<evidence type="ECO:0000256" key="3">
    <source>
        <dbReference type="ARBA" id="ARBA00023127"/>
    </source>
</evidence>
<name>A0A0A9EDR0_ARUDO</name>
<dbReference type="SMART" id="SM01332">
    <property type="entry name" value="Cyclin_C"/>
    <property type="match status" value="1"/>
</dbReference>
<evidence type="ECO:0000256" key="1">
    <source>
        <dbReference type="ARBA" id="ARBA00006955"/>
    </source>
</evidence>
<dbReference type="InterPro" id="IPR013763">
    <property type="entry name" value="Cyclin-like_dom"/>
</dbReference>
<evidence type="ECO:0008006" key="8">
    <source>
        <dbReference type="Google" id="ProtNLM"/>
    </source>
</evidence>
<reference evidence="7" key="2">
    <citation type="journal article" date="2015" name="Data Brief">
        <title>Shoot transcriptome of the giant reed, Arundo donax.</title>
        <authorList>
            <person name="Barrero R.A."/>
            <person name="Guerrero F.D."/>
            <person name="Moolhuijzen P."/>
            <person name="Goolsby J.A."/>
            <person name="Tidwell J."/>
            <person name="Bellgard S.E."/>
            <person name="Bellgard M.I."/>
        </authorList>
    </citation>
    <scope>NUCLEOTIDE SEQUENCE</scope>
    <source>
        <tissue evidence="7">Shoot tissue taken approximately 20 cm above the soil surface</tissue>
    </source>
</reference>
<evidence type="ECO:0000256" key="2">
    <source>
        <dbReference type="ARBA" id="ARBA00022618"/>
    </source>
</evidence>
<dbReference type="Pfam" id="PF02984">
    <property type="entry name" value="Cyclin_C"/>
    <property type="match status" value="1"/>
</dbReference>
<dbReference type="Gene3D" id="1.10.472.10">
    <property type="entry name" value="Cyclin-like"/>
    <property type="match status" value="1"/>
</dbReference>
<protein>
    <recommendedName>
        <fullName evidence="8">Cyclin C-terminal domain-containing protein</fullName>
    </recommendedName>
</protein>
<organism evidence="7">
    <name type="scientific">Arundo donax</name>
    <name type="common">Giant reed</name>
    <name type="synonym">Donax arundinaceus</name>
    <dbReference type="NCBI Taxonomy" id="35708"/>
    <lineage>
        <taxon>Eukaryota</taxon>
        <taxon>Viridiplantae</taxon>
        <taxon>Streptophyta</taxon>
        <taxon>Embryophyta</taxon>
        <taxon>Tracheophyta</taxon>
        <taxon>Spermatophyta</taxon>
        <taxon>Magnoliopsida</taxon>
        <taxon>Liliopsida</taxon>
        <taxon>Poales</taxon>
        <taxon>Poaceae</taxon>
        <taxon>PACMAD clade</taxon>
        <taxon>Arundinoideae</taxon>
        <taxon>Arundineae</taxon>
        <taxon>Arundo</taxon>
    </lineage>
</organism>
<feature type="domain" description="Cyclin C-terminal" evidence="6">
    <location>
        <begin position="2"/>
        <end position="116"/>
    </location>
</feature>
<dbReference type="InterPro" id="IPR004367">
    <property type="entry name" value="Cyclin_C-dom"/>
</dbReference>
<evidence type="ECO:0000313" key="7">
    <source>
        <dbReference type="EMBL" id="JAD97118.1"/>
    </source>
</evidence>
<reference evidence="7" key="1">
    <citation type="submission" date="2014-09" db="EMBL/GenBank/DDBJ databases">
        <authorList>
            <person name="Magalhaes I.L.F."/>
            <person name="Oliveira U."/>
            <person name="Santos F.R."/>
            <person name="Vidigal T.H.D.A."/>
            <person name="Brescovit A.D."/>
            <person name="Santos A.J."/>
        </authorList>
    </citation>
    <scope>NUCLEOTIDE SEQUENCE</scope>
    <source>
        <tissue evidence="7">Shoot tissue taken approximately 20 cm above the soil surface</tissue>
    </source>
</reference>
<evidence type="ECO:0000259" key="6">
    <source>
        <dbReference type="SMART" id="SM01332"/>
    </source>
</evidence>
<dbReference type="SMART" id="SM00385">
    <property type="entry name" value="CYCLIN"/>
    <property type="match status" value="1"/>
</dbReference>
<comment type="similarity">
    <text evidence="1">Belongs to the cyclin family. Cyclin AB subfamily.</text>
</comment>
<dbReference type="InterPro" id="IPR036915">
    <property type="entry name" value="Cyclin-like_sf"/>
</dbReference>
<keyword evidence="2" id="KW-0132">Cell division</keyword>
<dbReference type="FunFam" id="1.10.472.10:FF:000032">
    <property type="entry name" value="G2/mitotic-specific cyclin-1"/>
    <property type="match status" value="1"/>
</dbReference>
<proteinExistence type="inferred from homology"/>
<dbReference type="GO" id="GO:0010332">
    <property type="term" value="P:response to gamma radiation"/>
    <property type="evidence" value="ECO:0007669"/>
    <property type="project" value="UniProtKB-ARBA"/>
</dbReference>
<keyword evidence="3" id="KW-0195">Cyclin</keyword>
<dbReference type="GO" id="GO:0051301">
    <property type="term" value="P:cell division"/>
    <property type="evidence" value="ECO:0007669"/>
    <property type="project" value="UniProtKB-KW"/>
</dbReference>
<sequence>MYMFIVRYLKAAMGNKELENMAFFYAELALVQYSMLVYYPSMTAAAAVYAARCSLGVNPLWSDILEYHTGLAEPQLLDCARRLMSLHSMAPESKQKAVYRKYSNPKLGAVALYSPDKKLLLV</sequence>
<feature type="domain" description="Cyclin-like" evidence="5">
    <location>
        <begin position="3"/>
        <end position="85"/>
    </location>
</feature>
<accession>A0A0A9EDR0</accession>
<evidence type="ECO:0000256" key="4">
    <source>
        <dbReference type="ARBA" id="ARBA00023306"/>
    </source>
</evidence>